<keyword evidence="3" id="KW-0804">Transcription</keyword>
<dbReference type="SMART" id="SM00342">
    <property type="entry name" value="HTH_ARAC"/>
    <property type="match status" value="1"/>
</dbReference>
<dbReference type="PANTHER" id="PTHR43280">
    <property type="entry name" value="ARAC-FAMILY TRANSCRIPTIONAL REGULATOR"/>
    <property type="match status" value="1"/>
</dbReference>
<dbReference type="InterPro" id="IPR018060">
    <property type="entry name" value="HTH_AraC"/>
</dbReference>
<dbReference type="Pfam" id="PF12833">
    <property type="entry name" value="HTH_18"/>
    <property type="match status" value="1"/>
</dbReference>
<dbReference type="GO" id="GO:0043565">
    <property type="term" value="F:sequence-specific DNA binding"/>
    <property type="evidence" value="ECO:0007669"/>
    <property type="project" value="InterPro"/>
</dbReference>
<evidence type="ECO:0000256" key="2">
    <source>
        <dbReference type="ARBA" id="ARBA00023125"/>
    </source>
</evidence>
<keyword evidence="2" id="KW-0238">DNA-binding</keyword>
<dbReference type="InterPro" id="IPR009057">
    <property type="entry name" value="Homeodomain-like_sf"/>
</dbReference>
<dbReference type="EMBL" id="JAENIJ010000033">
    <property type="protein sequence ID" value="MBK1884049.1"/>
    <property type="molecule type" value="Genomic_DNA"/>
</dbReference>
<dbReference type="Proteomes" id="UP000603141">
    <property type="component" value="Unassembled WGS sequence"/>
</dbReference>
<dbReference type="PROSITE" id="PS00041">
    <property type="entry name" value="HTH_ARAC_FAMILY_1"/>
    <property type="match status" value="1"/>
</dbReference>
<organism evidence="5 6">
    <name type="scientific">Luteolibacter pohnpeiensis</name>
    <dbReference type="NCBI Taxonomy" id="454153"/>
    <lineage>
        <taxon>Bacteria</taxon>
        <taxon>Pseudomonadati</taxon>
        <taxon>Verrucomicrobiota</taxon>
        <taxon>Verrucomicrobiia</taxon>
        <taxon>Verrucomicrobiales</taxon>
        <taxon>Verrucomicrobiaceae</taxon>
        <taxon>Luteolibacter</taxon>
    </lineage>
</organism>
<evidence type="ECO:0000313" key="5">
    <source>
        <dbReference type="EMBL" id="MBK1884049.1"/>
    </source>
</evidence>
<keyword evidence="1" id="KW-0805">Transcription regulation</keyword>
<sequence length="270" mass="31251">MEFSALGGPMDEGQILIHEVGYLEENDWWIFPNTVSPFWRFYYNFDPGHHVVFRSHTIPLEPANMVLIPDHQVFDSRGMGKVRHFWVNFSLDLALKKGDSVILPIRQHELDWVTAISKIIIGNDPRKHFNVLHQTSALLHSVFTRPEIPWNDHPRSPNALKIAAYIAKHYAEPLEVSRLAQTVGISARTLSDLFQREYHMSVPRFIARVRIREAARMLENTNLSIEEIAERTGFPNRYYLTRVFTKITGKPPARYRKDSLPGNRSDADSH</sequence>
<dbReference type="AlphaFoldDB" id="A0A934SDU4"/>
<dbReference type="InterPro" id="IPR018062">
    <property type="entry name" value="HTH_AraC-typ_CS"/>
</dbReference>
<gene>
    <name evidence="5" type="ORF">JIN85_16640</name>
</gene>
<feature type="domain" description="HTH araC/xylS-type" evidence="4">
    <location>
        <begin position="160"/>
        <end position="258"/>
    </location>
</feature>
<proteinExistence type="predicted"/>
<dbReference type="RefSeq" id="WP_200272864.1">
    <property type="nucleotide sequence ID" value="NZ_JAENIJ010000033.1"/>
</dbReference>
<protein>
    <submittedName>
        <fullName evidence="5">Helix-turn-helix transcriptional regulator</fullName>
    </submittedName>
</protein>
<comment type="caution">
    <text evidence="5">The sequence shown here is derived from an EMBL/GenBank/DDBJ whole genome shotgun (WGS) entry which is preliminary data.</text>
</comment>
<dbReference type="GO" id="GO:0003700">
    <property type="term" value="F:DNA-binding transcription factor activity"/>
    <property type="evidence" value="ECO:0007669"/>
    <property type="project" value="InterPro"/>
</dbReference>
<dbReference type="PANTHER" id="PTHR43280:SF2">
    <property type="entry name" value="HTH-TYPE TRANSCRIPTIONAL REGULATOR EXSA"/>
    <property type="match status" value="1"/>
</dbReference>
<accession>A0A934SDU4</accession>
<evidence type="ECO:0000256" key="3">
    <source>
        <dbReference type="ARBA" id="ARBA00023163"/>
    </source>
</evidence>
<evidence type="ECO:0000256" key="1">
    <source>
        <dbReference type="ARBA" id="ARBA00023015"/>
    </source>
</evidence>
<dbReference type="SUPFAM" id="SSF46689">
    <property type="entry name" value="Homeodomain-like"/>
    <property type="match status" value="2"/>
</dbReference>
<name>A0A934SDU4_9BACT</name>
<dbReference type="PROSITE" id="PS01124">
    <property type="entry name" value="HTH_ARAC_FAMILY_2"/>
    <property type="match status" value="1"/>
</dbReference>
<reference evidence="5" key="1">
    <citation type="submission" date="2021-01" db="EMBL/GenBank/DDBJ databases">
        <title>Modified the classification status of verrucomicrobia.</title>
        <authorList>
            <person name="Feng X."/>
        </authorList>
    </citation>
    <scope>NUCLEOTIDE SEQUENCE</scope>
    <source>
        <strain evidence="5">KCTC 22041</strain>
    </source>
</reference>
<evidence type="ECO:0000313" key="6">
    <source>
        <dbReference type="Proteomes" id="UP000603141"/>
    </source>
</evidence>
<keyword evidence="6" id="KW-1185">Reference proteome</keyword>
<evidence type="ECO:0000259" key="4">
    <source>
        <dbReference type="PROSITE" id="PS01124"/>
    </source>
</evidence>
<dbReference type="Gene3D" id="1.10.10.60">
    <property type="entry name" value="Homeodomain-like"/>
    <property type="match status" value="1"/>
</dbReference>